<dbReference type="RefSeq" id="WP_114769806.1">
    <property type="nucleotide sequence ID" value="NZ_QQBB01000003.1"/>
</dbReference>
<dbReference type="InterPro" id="IPR036962">
    <property type="entry name" value="Glyco_hydro_3_N_sf"/>
</dbReference>
<dbReference type="InterPro" id="IPR001764">
    <property type="entry name" value="Glyco_hydro_3_N"/>
</dbReference>
<organism evidence="7 8">
    <name type="scientific">Microvirga subterranea</name>
    <dbReference type="NCBI Taxonomy" id="186651"/>
    <lineage>
        <taxon>Bacteria</taxon>
        <taxon>Pseudomonadati</taxon>
        <taxon>Pseudomonadota</taxon>
        <taxon>Alphaproteobacteria</taxon>
        <taxon>Hyphomicrobiales</taxon>
        <taxon>Methylobacteriaceae</taxon>
        <taxon>Microvirga</taxon>
    </lineage>
</organism>
<comment type="similarity">
    <text evidence="2">Belongs to the glycosyl hydrolase 3 family.</text>
</comment>
<evidence type="ECO:0000313" key="8">
    <source>
        <dbReference type="Proteomes" id="UP000254925"/>
    </source>
</evidence>
<evidence type="ECO:0000256" key="3">
    <source>
        <dbReference type="ARBA" id="ARBA00012663"/>
    </source>
</evidence>
<proteinExistence type="inferred from homology"/>
<evidence type="ECO:0000256" key="1">
    <source>
        <dbReference type="ARBA" id="ARBA00001231"/>
    </source>
</evidence>
<dbReference type="GO" id="GO:0009254">
    <property type="term" value="P:peptidoglycan turnover"/>
    <property type="evidence" value="ECO:0007669"/>
    <property type="project" value="TreeGrafter"/>
</dbReference>
<dbReference type="InterPro" id="IPR050226">
    <property type="entry name" value="NagZ_Beta-hexosaminidase"/>
</dbReference>
<evidence type="ECO:0000259" key="6">
    <source>
        <dbReference type="Pfam" id="PF00933"/>
    </source>
</evidence>
<dbReference type="GO" id="GO:0005975">
    <property type="term" value="P:carbohydrate metabolic process"/>
    <property type="evidence" value="ECO:0007669"/>
    <property type="project" value="InterPro"/>
</dbReference>
<dbReference type="PANTHER" id="PTHR30480">
    <property type="entry name" value="BETA-HEXOSAMINIDASE-RELATED"/>
    <property type="match status" value="1"/>
</dbReference>
<dbReference type="OrthoDB" id="9786661at2"/>
<dbReference type="EMBL" id="QQBB01000003">
    <property type="protein sequence ID" value="RDI60105.1"/>
    <property type="molecule type" value="Genomic_DNA"/>
</dbReference>
<dbReference type="SUPFAM" id="SSF51445">
    <property type="entry name" value="(Trans)glycosidases"/>
    <property type="match status" value="1"/>
</dbReference>
<gene>
    <name evidence="7" type="ORF">DES45_103366</name>
</gene>
<comment type="catalytic activity">
    <reaction evidence="1">
        <text>Hydrolysis of terminal non-reducing N-acetyl-D-hexosamine residues in N-acetyl-beta-D-hexosaminides.</text>
        <dbReference type="EC" id="3.2.1.52"/>
    </reaction>
</comment>
<evidence type="ECO:0000256" key="4">
    <source>
        <dbReference type="ARBA" id="ARBA00022801"/>
    </source>
</evidence>
<sequence>MTTRAFIAGCSGHELTPDEAAFFREAAPLGFILFKRNIDSPAQVRALCDALRETVGRADAPILIDQEGGRVQRMGPPHWPKYPSGRTYGLLHANDPLVRREIARLGARLIAHDLREVGITVDCLPVLDVPSPGAHDVIGDRAYGRSAEDVAILGRAAAEGLLAGGVLPVVKHMPGHGRAGADSHLALPVVDASREELEAHDFRPFRMLTDMPLAMTAHVVYTAIDPERPATTSPVVVREIIRGHIGYDGLVMTDDLSMHALSGSFRERTEAAFAAGCDIGLHCNGRMEEMSGVAEAAPVLEGDALRRAEVALQRIRHDPEPLDPVDARARLDAALAMVA</sequence>
<dbReference type="Gene3D" id="3.20.20.300">
    <property type="entry name" value="Glycoside hydrolase, family 3, N-terminal domain"/>
    <property type="match status" value="1"/>
</dbReference>
<evidence type="ECO:0000256" key="2">
    <source>
        <dbReference type="ARBA" id="ARBA00005336"/>
    </source>
</evidence>
<reference evidence="7 8" key="1">
    <citation type="submission" date="2018-07" db="EMBL/GenBank/DDBJ databases">
        <title>Genomic Encyclopedia of Type Strains, Phase IV (KMG-IV): sequencing the most valuable type-strain genomes for metagenomic binning, comparative biology and taxonomic classification.</title>
        <authorList>
            <person name="Goeker M."/>
        </authorList>
    </citation>
    <scope>NUCLEOTIDE SEQUENCE [LARGE SCALE GENOMIC DNA]</scope>
    <source>
        <strain evidence="7 8">DSM 14364</strain>
    </source>
</reference>
<feature type="domain" description="Glycoside hydrolase family 3 N-terminal" evidence="6">
    <location>
        <begin position="30"/>
        <end position="298"/>
    </location>
</feature>
<accession>A0A370HPE1</accession>
<keyword evidence="5" id="KW-0326">Glycosidase</keyword>
<dbReference type="Proteomes" id="UP000254925">
    <property type="component" value="Unassembled WGS sequence"/>
</dbReference>
<keyword evidence="4" id="KW-0378">Hydrolase</keyword>
<keyword evidence="8" id="KW-1185">Reference proteome</keyword>
<dbReference type="EC" id="3.2.1.52" evidence="3"/>
<dbReference type="Pfam" id="PF00933">
    <property type="entry name" value="Glyco_hydro_3"/>
    <property type="match status" value="1"/>
</dbReference>
<dbReference type="GO" id="GO:0004563">
    <property type="term" value="F:beta-N-acetylhexosaminidase activity"/>
    <property type="evidence" value="ECO:0007669"/>
    <property type="project" value="UniProtKB-EC"/>
</dbReference>
<evidence type="ECO:0000256" key="5">
    <source>
        <dbReference type="ARBA" id="ARBA00023295"/>
    </source>
</evidence>
<evidence type="ECO:0000313" key="7">
    <source>
        <dbReference type="EMBL" id="RDI60105.1"/>
    </source>
</evidence>
<dbReference type="PANTHER" id="PTHR30480:SF13">
    <property type="entry name" value="BETA-HEXOSAMINIDASE"/>
    <property type="match status" value="1"/>
</dbReference>
<comment type="caution">
    <text evidence="7">The sequence shown here is derived from an EMBL/GenBank/DDBJ whole genome shotgun (WGS) entry which is preliminary data.</text>
</comment>
<dbReference type="InterPro" id="IPR017853">
    <property type="entry name" value="GH"/>
</dbReference>
<name>A0A370HPE1_9HYPH</name>
<dbReference type="AlphaFoldDB" id="A0A370HPE1"/>
<protein>
    <recommendedName>
        <fullName evidence="3">beta-N-acetylhexosaminidase</fullName>
        <ecNumber evidence="3">3.2.1.52</ecNumber>
    </recommendedName>
</protein>
<dbReference type="NCBIfam" id="NF003740">
    <property type="entry name" value="PRK05337.1"/>
    <property type="match status" value="1"/>
</dbReference>